<dbReference type="InParanoid" id="K1VKJ1"/>
<feature type="region of interest" description="Disordered" evidence="1">
    <location>
        <begin position="1"/>
        <end position="446"/>
    </location>
</feature>
<feature type="compositionally biased region" description="Polar residues" evidence="1">
    <location>
        <begin position="197"/>
        <end position="216"/>
    </location>
</feature>
<organism evidence="2 3">
    <name type="scientific">Trichosporon asahii var. asahii (strain CBS 8904)</name>
    <name type="common">Yeast</name>
    <dbReference type="NCBI Taxonomy" id="1220162"/>
    <lineage>
        <taxon>Eukaryota</taxon>
        <taxon>Fungi</taxon>
        <taxon>Dikarya</taxon>
        <taxon>Basidiomycota</taxon>
        <taxon>Agaricomycotina</taxon>
        <taxon>Tremellomycetes</taxon>
        <taxon>Trichosporonales</taxon>
        <taxon>Trichosporonaceae</taxon>
        <taxon>Trichosporon</taxon>
    </lineage>
</organism>
<feature type="compositionally biased region" description="Low complexity" evidence="1">
    <location>
        <begin position="510"/>
        <end position="522"/>
    </location>
</feature>
<feature type="compositionally biased region" description="Basic and acidic residues" evidence="1">
    <location>
        <begin position="75"/>
        <end position="98"/>
    </location>
</feature>
<feature type="compositionally biased region" description="Basic and acidic residues" evidence="1">
    <location>
        <begin position="47"/>
        <end position="59"/>
    </location>
</feature>
<feature type="region of interest" description="Disordered" evidence="1">
    <location>
        <begin position="472"/>
        <end position="555"/>
    </location>
</feature>
<evidence type="ECO:0000256" key="1">
    <source>
        <dbReference type="SAM" id="MobiDB-lite"/>
    </source>
</evidence>
<feature type="compositionally biased region" description="Low complexity" evidence="1">
    <location>
        <begin position="359"/>
        <end position="369"/>
    </location>
</feature>
<feature type="compositionally biased region" description="Polar residues" evidence="1">
    <location>
        <begin position="64"/>
        <end position="73"/>
    </location>
</feature>
<dbReference type="AlphaFoldDB" id="K1VKJ1"/>
<feature type="compositionally biased region" description="Low complexity" evidence="1">
    <location>
        <begin position="168"/>
        <end position="196"/>
    </location>
</feature>
<accession>K1VKJ1</accession>
<protein>
    <submittedName>
        <fullName evidence="2">Uncharacterized protein</fullName>
    </submittedName>
</protein>
<feature type="compositionally biased region" description="Polar residues" evidence="1">
    <location>
        <begin position="433"/>
        <end position="445"/>
    </location>
</feature>
<keyword evidence="3" id="KW-1185">Reference proteome</keyword>
<dbReference type="EMBL" id="AMBO01000215">
    <property type="protein sequence ID" value="EKD04655.1"/>
    <property type="molecule type" value="Genomic_DNA"/>
</dbReference>
<gene>
    <name evidence="2" type="ORF">A1Q2_01045</name>
</gene>
<evidence type="ECO:0000313" key="3">
    <source>
        <dbReference type="Proteomes" id="UP000006757"/>
    </source>
</evidence>
<feature type="compositionally biased region" description="Polar residues" evidence="1">
    <location>
        <begin position="376"/>
        <end position="385"/>
    </location>
</feature>
<evidence type="ECO:0000313" key="2">
    <source>
        <dbReference type="EMBL" id="EKD04655.1"/>
    </source>
</evidence>
<feature type="compositionally biased region" description="Low complexity" evidence="1">
    <location>
        <begin position="414"/>
        <end position="427"/>
    </location>
</feature>
<feature type="compositionally biased region" description="Basic and acidic residues" evidence="1">
    <location>
        <begin position="269"/>
        <end position="287"/>
    </location>
</feature>
<dbReference type="Proteomes" id="UP000006757">
    <property type="component" value="Unassembled WGS sequence"/>
</dbReference>
<proteinExistence type="predicted"/>
<feature type="compositionally biased region" description="Polar residues" evidence="1">
    <location>
        <begin position="236"/>
        <end position="267"/>
    </location>
</feature>
<feature type="compositionally biased region" description="Polar residues" evidence="1">
    <location>
        <begin position="112"/>
        <end position="121"/>
    </location>
</feature>
<feature type="compositionally biased region" description="Polar residues" evidence="1">
    <location>
        <begin position="530"/>
        <end position="549"/>
    </location>
</feature>
<dbReference type="OMA" id="EASFECK"/>
<comment type="caution">
    <text evidence="2">The sequence shown here is derived from an EMBL/GenBank/DDBJ whole genome shotgun (WGS) entry which is preliminary data.</text>
</comment>
<feature type="compositionally biased region" description="Basic and acidic residues" evidence="1">
    <location>
        <begin position="481"/>
        <end position="495"/>
    </location>
</feature>
<name>K1VKJ1_TRIAC</name>
<dbReference type="HOGENOM" id="CLU_444225_0_0_1"/>
<feature type="compositionally biased region" description="Polar residues" evidence="1">
    <location>
        <begin position="32"/>
        <end position="45"/>
    </location>
</feature>
<feature type="compositionally biased region" description="Polar residues" evidence="1">
    <location>
        <begin position="325"/>
        <end position="334"/>
    </location>
</feature>
<sequence length="615" mass="66500">MGSDLADLSIDSQEEMVPASLRPRPLPPSSSMRNLTQQLDSRTITEQLREREQQRELARARSLANLTRASSMRSLDARSPRVERTANAEVPISKRREQSSAAPNPGRRMSTMAPSNGQRASAASRGPLGFPRSTVPRDLALGTGPSRMSAPATSFTKRTLPPSESARRLSALPSSSSSRRLSTAPSSSTLSRRLSAVPTSSVPDTPRRQSTLTRRQSMLPPRNERAQAANERSKPSRTSTISRTESMQSVRRQSTLMTRTNSWNSQGEPEPRGGRKSILPERSERRQSVLPRSGSAQSQERESGHRLRPSSSAVIGERKSAGIPRTTTSRNLATSPVKRASAPPTSTAREALGARRSLAPAPTAGPTPSTKRHSMLPSTRSTTTLRKFAETPASKVPERREREQPQNARTRSDTTSAVSAAPSTVPSLCSAPTIDSRSSKLSAPSSEADVEWLPPLPEASFECKPAVTLTQPTPAKSVLRPKTETTSRIARRESRPNLASDLGATRGIPRSQSRESQQSGSGSERDAQRQRNTLAVSGNSRVSGASGSSAERRVSWNESLRAPIRSGHVEEMRTKYGHRTASGRSVGAEVAVDEMGRAVSGRVQASTVGSLRRFR</sequence>
<reference evidence="2 3" key="1">
    <citation type="journal article" date="2012" name="Eukaryot. Cell">
        <title>Genome sequence of the Trichosporon asahii environmental strain CBS 8904.</title>
        <authorList>
            <person name="Yang R.Y."/>
            <person name="Li H.T."/>
            <person name="Zhu H."/>
            <person name="Zhou G.P."/>
            <person name="Wang M."/>
            <person name="Wang L."/>
        </authorList>
    </citation>
    <scope>NUCLEOTIDE SEQUENCE [LARGE SCALE GENOMIC DNA]</scope>
    <source>
        <strain evidence="2 3">CBS 8904</strain>
    </source>
</reference>